<proteinExistence type="inferred from homology"/>
<name>A0ABP9LXJ6_9FLAO</name>
<keyword evidence="4" id="KW-1185">Reference proteome</keyword>
<dbReference type="RefSeq" id="WP_345200777.1">
    <property type="nucleotide sequence ID" value="NZ_BAABHX010000002.1"/>
</dbReference>
<dbReference type="PANTHER" id="PTHR43477:SF1">
    <property type="entry name" value="DIHYDROANTICAPSIN 7-DEHYDROGENASE"/>
    <property type="match status" value="1"/>
</dbReference>
<accession>A0ABP9LXJ6</accession>
<dbReference type="Gene3D" id="3.40.50.720">
    <property type="entry name" value="NAD(P)-binding Rossmann-like Domain"/>
    <property type="match status" value="1"/>
</dbReference>
<organism evidence="3 4">
    <name type="scientific">Chryseobacterium ginsengisoli</name>
    <dbReference type="NCBI Taxonomy" id="363853"/>
    <lineage>
        <taxon>Bacteria</taxon>
        <taxon>Pseudomonadati</taxon>
        <taxon>Bacteroidota</taxon>
        <taxon>Flavobacteriia</taxon>
        <taxon>Flavobacteriales</taxon>
        <taxon>Weeksellaceae</taxon>
        <taxon>Chryseobacterium group</taxon>
        <taxon>Chryseobacterium</taxon>
    </lineage>
</organism>
<keyword evidence="2" id="KW-0560">Oxidoreductase</keyword>
<evidence type="ECO:0000313" key="4">
    <source>
        <dbReference type="Proteomes" id="UP001500353"/>
    </source>
</evidence>
<dbReference type="Proteomes" id="UP001500353">
    <property type="component" value="Unassembled WGS sequence"/>
</dbReference>
<evidence type="ECO:0000256" key="1">
    <source>
        <dbReference type="ARBA" id="ARBA00006484"/>
    </source>
</evidence>
<dbReference type="SUPFAM" id="SSF51735">
    <property type="entry name" value="NAD(P)-binding Rossmann-fold domains"/>
    <property type="match status" value="1"/>
</dbReference>
<evidence type="ECO:0000313" key="3">
    <source>
        <dbReference type="EMBL" id="GAA5087511.1"/>
    </source>
</evidence>
<dbReference type="PANTHER" id="PTHR43477">
    <property type="entry name" value="DIHYDROANTICAPSIN 7-DEHYDROGENASE"/>
    <property type="match status" value="1"/>
</dbReference>
<gene>
    <name evidence="3" type="ORF">GCM10023210_10410</name>
</gene>
<sequence length="240" mass="25897">METLENKKVLILGASSGLGLATAKAAANEGAKVVIVSSNQQRIDDALQDFPEGTQGYAIDLNKEENIKHFFENIGKFDHLVYTAGENLNLTNLSETDLQQARTFFTLRYWGALTAIKYATQNINEGGSINLMSGTASQRPGAGWALASSICGAMDGLCRAMAVELAPIRVNAVSAGVIKTNLWNGMQEDQRNEFYKNVGDSLLVKRVGKAEEIAQTFVFLMKQTFATGQIITIDGGAVLV</sequence>
<dbReference type="Pfam" id="PF13561">
    <property type="entry name" value="adh_short_C2"/>
    <property type="match status" value="1"/>
</dbReference>
<dbReference type="InterPro" id="IPR002347">
    <property type="entry name" value="SDR_fam"/>
</dbReference>
<evidence type="ECO:0000256" key="2">
    <source>
        <dbReference type="ARBA" id="ARBA00023002"/>
    </source>
</evidence>
<dbReference type="InterPro" id="IPR051122">
    <property type="entry name" value="SDR_DHRS6-like"/>
</dbReference>
<dbReference type="PRINTS" id="PR00081">
    <property type="entry name" value="GDHRDH"/>
</dbReference>
<reference evidence="4" key="1">
    <citation type="journal article" date="2019" name="Int. J. Syst. Evol. Microbiol.">
        <title>The Global Catalogue of Microorganisms (GCM) 10K type strain sequencing project: providing services to taxonomists for standard genome sequencing and annotation.</title>
        <authorList>
            <consortium name="The Broad Institute Genomics Platform"/>
            <consortium name="The Broad Institute Genome Sequencing Center for Infectious Disease"/>
            <person name="Wu L."/>
            <person name="Ma J."/>
        </authorList>
    </citation>
    <scope>NUCLEOTIDE SEQUENCE [LARGE SCALE GENOMIC DNA]</scope>
    <source>
        <strain evidence="4">JCM 18019</strain>
    </source>
</reference>
<dbReference type="EMBL" id="BAABHX010000002">
    <property type="protein sequence ID" value="GAA5087511.1"/>
    <property type="molecule type" value="Genomic_DNA"/>
</dbReference>
<comment type="similarity">
    <text evidence="1">Belongs to the short-chain dehydrogenases/reductases (SDR) family.</text>
</comment>
<dbReference type="InterPro" id="IPR036291">
    <property type="entry name" value="NAD(P)-bd_dom_sf"/>
</dbReference>
<comment type="caution">
    <text evidence="3">The sequence shown here is derived from an EMBL/GenBank/DDBJ whole genome shotgun (WGS) entry which is preliminary data.</text>
</comment>
<dbReference type="CDD" id="cd11731">
    <property type="entry name" value="Lin1944_like_SDR_c"/>
    <property type="match status" value="1"/>
</dbReference>
<protein>
    <submittedName>
        <fullName evidence="3">SDR family oxidoreductase</fullName>
    </submittedName>
</protein>